<reference evidence="3 4" key="1">
    <citation type="submission" date="2016-11" db="EMBL/GenBank/DDBJ databases">
        <authorList>
            <person name="Jaros S."/>
            <person name="Januszkiewicz K."/>
            <person name="Wedrychowicz H."/>
        </authorList>
    </citation>
    <scope>NUCLEOTIDE SEQUENCE [LARGE SCALE GENOMIC DNA]</scope>
    <source>
        <strain evidence="3 4">DSM 24574</strain>
    </source>
</reference>
<feature type="domain" description="DUF3857" evidence="2">
    <location>
        <begin position="69"/>
        <end position="218"/>
    </location>
</feature>
<feature type="signal peptide" evidence="1">
    <location>
        <begin position="1"/>
        <end position="21"/>
    </location>
</feature>
<protein>
    <recommendedName>
        <fullName evidence="2">DUF3857 domain-containing protein</fullName>
    </recommendedName>
</protein>
<evidence type="ECO:0000256" key="1">
    <source>
        <dbReference type="SAM" id="SignalP"/>
    </source>
</evidence>
<dbReference type="AlphaFoldDB" id="A0A1M5NAX8"/>
<name>A0A1M5NAX8_9BACT</name>
<dbReference type="Gene3D" id="2.60.40.3140">
    <property type="match status" value="1"/>
</dbReference>
<evidence type="ECO:0000259" key="2">
    <source>
        <dbReference type="Pfam" id="PF12969"/>
    </source>
</evidence>
<dbReference type="InterPro" id="IPR024618">
    <property type="entry name" value="DUF3857"/>
</dbReference>
<keyword evidence="4" id="KW-1185">Reference proteome</keyword>
<dbReference type="EMBL" id="FQWQ01000001">
    <property type="protein sequence ID" value="SHG86143.1"/>
    <property type="molecule type" value="Genomic_DNA"/>
</dbReference>
<evidence type="ECO:0000313" key="4">
    <source>
        <dbReference type="Proteomes" id="UP000184212"/>
    </source>
</evidence>
<proteinExistence type="predicted"/>
<evidence type="ECO:0000313" key="3">
    <source>
        <dbReference type="EMBL" id="SHG86143.1"/>
    </source>
</evidence>
<dbReference type="Pfam" id="PF12969">
    <property type="entry name" value="DUF3857"/>
    <property type="match status" value="1"/>
</dbReference>
<dbReference type="OrthoDB" id="1153981at2"/>
<dbReference type="Proteomes" id="UP000184212">
    <property type="component" value="Unassembled WGS sequence"/>
</dbReference>
<organism evidence="3 4">
    <name type="scientific">Chryseolinea serpens</name>
    <dbReference type="NCBI Taxonomy" id="947013"/>
    <lineage>
        <taxon>Bacteria</taxon>
        <taxon>Pseudomonadati</taxon>
        <taxon>Bacteroidota</taxon>
        <taxon>Cytophagia</taxon>
        <taxon>Cytophagales</taxon>
        <taxon>Fulvivirgaceae</taxon>
        <taxon>Chryseolinea</taxon>
    </lineage>
</organism>
<sequence length="651" mass="75341">MKLIRTCILTVLTLVSLGARANDYKPYEWEKDRARYVLPEKDAALSELILKQHAQYDYVLKDNEFVLYSTVHRIVYVNNNEAVQKHNRIVISMNNTLELLDVKARAINKAGKAVYFDKTNLKELKDENSGNAYKIFAIEGIEMGSEIEYYYTRKMTATLFDRAFMQFDAPVKNNSFLLTSPGHLRFDFKSYNGFPDVKKDEKENQNTYSTEAKDVPALKKEPFSYFSPNRKRIEFKLAYNVGRSPARLYTWDEAAKTFYKLLVTLSKEDDKAIDKFVKTIGDKPTASLDERIRNVETKIKTSIQVNKEGDNESLNQVESILKYKLASHQGMTRLFVAVFDRLKINCQPVITCSRENIKFDGSFDSWSFLDDYVLFFPDTRKFLEPYTFEFRYPLIQPDFTATQGLFLEPFVTGDVKSALSSIGEIPPTDYAINQDNLDIDVTFTDDLGANQIRQKRDFGGYNAALFTPYYELIPAADRIKMIEELTKQTAPDASIKTWTATPVPGENAGNFLVDVDFLSNHFVEKAGPRILFKVGELIGPQVEMYRDDERTTVVENEYNRKYDRKIRVHIPKGYQVKNLDDLKVDIAYHDRDYVPYMFKSEYTVKDDVVEVTIVEYYKEIYAPLSRYEDFRKVVNAAADFNKITLVLEKRS</sequence>
<dbReference type="RefSeq" id="WP_073133565.1">
    <property type="nucleotide sequence ID" value="NZ_FQWQ01000001.1"/>
</dbReference>
<dbReference type="STRING" id="947013.SAMN04488109_2181"/>
<accession>A0A1M5NAX8</accession>
<keyword evidence="1" id="KW-0732">Signal</keyword>
<gene>
    <name evidence="3" type="ORF">SAMN04488109_2181</name>
</gene>
<feature type="chain" id="PRO_5012431955" description="DUF3857 domain-containing protein" evidence="1">
    <location>
        <begin position="22"/>
        <end position="651"/>
    </location>
</feature>